<evidence type="ECO:0000313" key="3">
    <source>
        <dbReference type="Proteomes" id="UP001408789"/>
    </source>
</evidence>
<evidence type="ECO:0000313" key="2">
    <source>
        <dbReference type="EMBL" id="KAK9071800.1"/>
    </source>
</evidence>
<gene>
    <name evidence="2" type="ORF">SSX86_008229</name>
</gene>
<comment type="caution">
    <text evidence="2">The sequence shown here is derived from an EMBL/GenBank/DDBJ whole genome shotgun (WGS) entry which is preliminary data.</text>
</comment>
<proteinExistence type="predicted"/>
<organism evidence="2 3">
    <name type="scientific">Deinandra increscens subsp. villosa</name>
    <dbReference type="NCBI Taxonomy" id="3103831"/>
    <lineage>
        <taxon>Eukaryota</taxon>
        <taxon>Viridiplantae</taxon>
        <taxon>Streptophyta</taxon>
        <taxon>Embryophyta</taxon>
        <taxon>Tracheophyta</taxon>
        <taxon>Spermatophyta</taxon>
        <taxon>Magnoliopsida</taxon>
        <taxon>eudicotyledons</taxon>
        <taxon>Gunneridae</taxon>
        <taxon>Pentapetalae</taxon>
        <taxon>asterids</taxon>
        <taxon>campanulids</taxon>
        <taxon>Asterales</taxon>
        <taxon>Asteraceae</taxon>
        <taxon>Asteroideae</taxon>
        <taxon>Heliantheae alliance</taxon>
        <taxon>Madieae</taxon>
        <taxon>Madiinae</taxon>
        <taxon>Deinandra</taxon>
    </lineage>
</organism>
<evidence type="ECO:0000256" key="1">
    <source>
        <dbReference type="SAM" id="MobiDB-lite"/>
    </source>
</evidence>
<feature type="compositionally biased region" description="Polar residues" evidence="1">
    <location>
        <begin position="1"/>
        <end position="18"/>
    </location>
</feature>
<dbReference type="AlphaFoldDB" id="A0AAP0DAW4"/>
<dbReference type="PANTHER" id="PTHR34958:SF1">
    <property type="entry name" value="ARMADILLO-LIKE HELICAL DOMAIN-CONTAINING PROTEIN"/>
    <property type="match status" value="1"/>
</dbReference>
<dbReference type="PANTHER" id="PTHR34958">
    <property type="entry name" value="CONDITIONAL LOSS-OF-GROWTH 1"/>
    <property type="match status" value="1"/>
</dbReference>
<feature type="region of interest" description="Disordered" evidence="1">
    <location>
        <begin position="1"/>
        <end position="24"/>
    </location>
</feature>
<keyword evidence="3" id="KW-1185">Reference proteome</keyword>
<accession>A0AAP0DAW4</accession>
<reference evidence="2 3" key="1">
    <citation type="submission" date="2024-04" db="EMBL/GenBank/DDBJ databases">
        <title>The reference genome of an endangered Asteraceae, Deinandra increscens subsp. villosa, native to the Central Coast of California.</title>
        <authorList>
            <person name="Guilliams M."/>
            <person name="Hasenstab-Lehman K."/>
            <person name="Meyer R."/>
            <person name="Mcevoy S."/>
        </authorList>
    </citation>
    <scope>NUCLEOTIDE SEQUENCE [LARGE SCALE GENOMIC DNA]</scope>
    <source>
        <tissue evidence="2">Leaf</tissue>
    </source>
</reference>
<dbReference type="EMBL" id="JBCNJP010000010">
    <property type="protein sequence ID" value="KAK9071800.1"/>
    <property type="molecule type" value="Genomic_DNA"/>
</dbReference>
<protein>
    <submittedName>
        <fullName evidence="2">Uncharacterized protein</fullName>
    </submittedName>
</protein>
<name>A0AAP0DAW4_9ASTR</name>
<sequence length="80" mass="8227">MSTSFNSGPRSPATSSRLQLGGVGGVSRAIRSSFSKKPPEPLRRAIADCLSSSLLSVHGSSSAVVSEASRTLRCATSYGL</sequence>
<dbReference type="Proteomes" id="UP001408789">
    <property type="component" value="Unassembled WGS sequence"/>
</dbReference>